<evidence type="ECO:0000313" key="6">
    <source>
        <dbReference type="Proteomes" id="UP000446768"/>
    </source>
</evidence>
<keyword evidence="2" id="KW-0732">Signal</keyword>
<accession>A0A7X2IWJ7</accession>
<reference evidence="5 6" key="1">
    <citation type="submission" date="2019-11" db="EMBL/GenBank/DDBJ databases">
        <title>Novel species isolated from a subtropical stream in China.</title>
        <authorList>
            <person name="Lu H."/>
        </authorList>
    </citation>
    <scope>NUCLEOTIDE SEQUENCE [LARGE SCALE GENOMIC DNA]</scope>
    <source>
        <strain evidence="5 6">FT92W</strain>
    </source>
</reference>
<dbReference type="EMBL" id="WKJJ01000046">
    <property type="protein sequence ID" value="MRV76808.1"/>
    <property type="molecule type" value="Genomic_DNA"/>
</dbReference>
<dbReference type="InterPro" id="IPR043147">
    <property type="entry name" value="Penicillin_amidase_A-knob"/>
</dbReference>
<evidence type="ECO:0008006" key="7">
    <source>
        <dbReference type="Google" id="ProtNLM"/>
    </source>
</evidence>
<evidence type="ECO:0000256" key="2">
    <source>
        <dbReference type="ARBA" id="ARBA00022729"/>
    </source>
</evidence>
<dbReference type="Gene3D" id="1.10.439.10">
    <property type="entry name" value="Penicillin Amidohydrolase, domain 1"/>
    <property type="match status" value="1"/>
</dbReference>
<protein>
    <recommendedName>
        <fullName evidence="7">Acylase</fullName>
    </recommendedName>
</protein>
<dbReference type="SUPFAM" id="SSF56235">
    <property type="entry name" value="N-terminal nucleophile aminohydrolases (Ntn hydrolases)"/>
    <property type="match status" value="1"/>
</dbReference>
<evidence type="ECO:0000256" key="1">
    <source>
        <dbReference type="ARBA" id="ARBA00006586"/>
    </source>
</evidence>
<dbReference type="PANTHER" id="PTHR34218">
    <property type="entry name" value="PEPTIDASE S45 PENICILLIN AMIDASE"/>
    <property type="match status" value="1"/>
</dbReference>
<dbReference type="InterPro" id="IPR029055">
    <property type="entry name" value="Ntn_hydrolases_N"/>
</dbReference>
<dbReference type="Pfam" id="PF01804">
    <property type="entry name" value="Penicil_amidase"/>
    <property type="match status" value="1"/>
</dbReference>
<keyword evidence="3" id="KW-0378">Hydrolase</keyword>
<evidence type="ECO:0000256" key="3">
    <source>
        <dbReference type="ARBA" id="ARBA00022801"/>
    </source>
</evidence>
<dbReference type="InterPro" id="IPR023343">
    <property type="entry name" value="Penicillin_amidase_dom1"/>
</dbReference>
<evidence type="ECO:0000256" key="4">
    <source>
        <dbReference type="ARBA" id="ARBA00023145"/>
    </source>
</evidence>
<dbReference type="GO" id="GO:0017000">
    <property type="term" value="P:antibiotic biosynthetic process"/>
    <property type="evidence" value="ECO:0007669"/>
    <property type="project" value="InterPro"/>
</dbReference>
<sequence length="796" mass="86264">MLLSLCFDNYLKTKENMKAYALGCLFATLATSGTAAELAKDKIRTEVTRTSYGVVHVKANDFRSLGYGVAYAYAQDNVCMLADTFLTVRGERSRYFGPDAHTTTPKNGEYGVANGYIDLTNEQSDFYYKGYVDIDQLRAGYASGKQEIRDLLVGYVDGYNRYLSDNQKKLPNACRNAAWVKPITVDDMYRLVEEKSLHATGDVFAAGIVGAARDPAAPVALAKSLPSAVAKLPTGMPAGIGSNGLALGRDASANGRGLLLGNPHYPWNSTERMYQLHLTVPGKYDVMGATLAGLPVVVIGFNQDMAWTHTVTKAIHFTTFALALDPSDPTGTTYYHDGAPVKMTSRTVAIDVLQADGTLKSKQKTFYATKHGAVFVNPAAGVGWTAERAFALGDANRNGTRMLEQWLTLGQAGNVDAAKASLSGVGALPWVNTIAADRNGGTLYMDASRVPHMGADKFASDCFVVPALLAFDGTRSACAWGQDDGAAAGIFGAVNMPAQEREDYVGNSNDAYWLANVRAPLMGPAPFGYSPLYGSPGVEQTLRTRIGFKQVEQALASERHLNMDDLEDLLFSNRVHAAELVLPELIPACFASNDRDLLLACAVLQTWDRKADIDSRGAVLFREFWRAAAAVQDKWSVPFNPADPVNTPRGVAVAAKPALLDALRTAVVKLNKQNVPLYARLGDYQSETRNGKRYALHGGLGDEDGVYNTMVMQGDLTPSGYGNVNWGASYIQVVGFDRDGPVARGLLPYGQSVDPKSPYYDDQLPLFSRKKLVKLPFSDSEIRKDPAYSRKVLTDK</sequence>
<dbReference type="Proteomes" id="UP000446768">
    <property type="component" value="Unassembled WGS sequence"/>
</dbReference>
<dbReference type="AlphaFoldDB" id="A0A7X2IWJ7"/>
<dbReference type="InterPro" id="IPR043146">
    <property type="entry name" value="Penicillin_amidase_N_B-knob"/>
</dbReference>
<organism evidence="5 6">
    <name type="scientific">Pseudoduganella rivuli</name>
    <dbReference type="NCBI Taxonomy" id="2666085"/>
    <lineage>
        <taxon>Bacteria</taxon>
        <taxon>Pseudomonadati</taxon>
        <taxon>Pseudomonadota</taxon>
        <taxon>Betaproteobacteria</taxon>
        <taxon>Burkholderiales</taxon>
        <taxon>Oxalobacteraceae</taxon>
        <taxon>Telluria group</taxon>
        <taxon>Pseudoduganella</taxon>
    </lineage>
</organism>
<evidence type="ECO:0000313" key="5">
    <source>
        <dbReference type="EMBL" id="MRV76808.1"/>
    </source>
</evidence>
<gene>
    <name evidence="5" type="ORF">GJ700_34370</name>
</gene>
<dbReference type="Gene3D" id="3.60.20.10">
    <property type="entry name" value="Glutamine Phosphoribosylpyrophosphate, subunit 1, domain 1"/>
    <property type="match status" value="1"/>
</dbReference>
<dbReference type="GO" id="GO:0016811">
    <property type="term" value="F:hydrolase activity, acting on carbon-nitrogen (but not peptide) bonds, in linear amides"/>
    <property type="evidence" value="ECO:0007669"/>
    <property type="project" value="InterPro"/>
</dbReference>
<keyword evidence="6" id="KW-1185">Reference proteome</keyword>
<dbReference type="Gene3D" id="1.10.1400.10">
    <property type="match status" value="1"/>
</dbReference>
<comment type="similarity">
    <text evidence="1">Belongs to the peptidase S45 family.</text>
</comment>
<dbReference type="PANTHER" id="PTHR34218:SF3">
    <property type="entry name" value="ACYL-HOMOSERINE LACTONE ACYLASE PVDQ"/>
    <property type="match status" value="1"/>
</dbReference>
<comment type="caution">
    <text evidence="5">The sequence shown here is derived from an EMBL/GenBank/DDBJ whole genome shotgun (WGS) entry which is preliminary data.</text>
</comment>
<dbReference type="InterPro" id="IPR002692">
    <property type="entry name" value="S45"/>
</dbReference>
<proteinExistence type="inferred from homology"/>
<keyword evidence="4" id="KW-0865">Zymogen</keyword>
<dbReference type="Gene3D" id="2.30.120.10">
    <property type="match status" value="1"/>
</dbReference>
<name>A0A7X2IWJ7_9BURK</name>